<sequence length="74" mass="8857">MNLYCSPRHYSISRWKAQGIIRDKLHSVMHKEKTATYFINHLFNLYLFASSLSFSARSLQPHQSYYWDMPGWSL</sequence>
<reference evidence="1" key="2">
    <citation type="journal article" date="2015" name="Fish Shellfish Immunol.">
        <title>Early steps in the European eel (Anguilla anguilla)-Vibrio vulnificus interaction in the gills: Role of the RtxA13 toxin.</title>
        <authorList>
            <person name="Callol A."/>
            <person name="Pajuelo D."/>
            <person name="Ebbesson L."/>
            <person name="Teles M."/>
            <person name="MacKenzie S."/>
            <person name="Amaro C."/>
        </authorList>
    </citation>
    <scope>NUCLEOTIDE SEQUENCE</scope>
</reference>
<protein>
    <submittedName>
        <fullName evidence="1">Uncharacterized protein</fullName>
    </submittedName>
</protein>
<reference evidence="1" key="1">
    <citation type="submission" date="2014-11" db="EMBL/GenBank/DDBJ databases">
        <authorList>
            <person name="Amaro Gonzalez C."/>
        </authorList>
    </citation>
    <scope>NUCLEOTIDE SEQUENCE</scope>
</reference>
<proteinExistence type="predicted"/>
<name>A0A0E9RRC1_ANGAN</name>
<dbReference type="EMBL" id="GBXM01077652">
    <property type="protein sequence ID" value="JAH30925.1"/>
    <property type="molecule type" value="Transcribed_RNA"/>
</dbReference>
<accession>A0A0E9RRC1</accession>
<organism evidence="1">
    <name type="scientific">Anguilla anguilla</name>
    <name type="common">European freshwater eel</name>
    <name type="synonym">Muraena anguilla</name>
    <dbReference type="NCBI Taxonomy" id="7936"/>
    <lineage>
        <taxon>Eukaryota</taxon>
        <taxon>Metazoa</taxon>
        <taxon>Chordata</taxon>
        <taxon>Craniata</taxon>
        <taxon>Vertebrata</taxon>
        <taxon>Euteleostomi</taxon>
        <taxon>Actinopterygii</taxon>
        <taxon>Neopterygii</taxon>
        <taxon>Teleostei</taxon>
        <taxon>Anguilliformes</taxon>
        <taxon>Anguillidae</taxon>
        <taxon>Anguilla</taxon>
    </lineage>
</organism>
<evidence type="ECO:0000313" key="1">
    <source>
        <dbReference type="EMBL" id="JAH30925.1"/>
    </source>
</evidence>
<dbReference type="AlphaFoldDB" id="A0A0E9RRC1"/>